<feature type="non-terminal residue" evidence="6">
    <location>
        <position position="70"/>
    </location>
</feature>
<dbReference type="Proteomes" id="UP001144036">
    <property type="component" value="Unassembled WGS sequence"/>
</dbReference>
<comment type="similarity">
    <text evidence="1">Belongs to the LysR transcriptional regulatory family.</text>
</comment>
<keyword evidence="2" id="KW-0805">Transcription regulation</keyword>
<evidence type="ECO:0000313" key="7">
    <source>
        <dbReference type="Proteomes" id="UP001144036"/>
    </source>
</evidence>
<comment type="caution">
    <text evidence="6">The sequence shown here is derived from an EMBL/GenBank/DDBJ whole genome shotgun (WGS) entry which is preliminary data.</text>
</comment>
<dbReference type="Pfam" id="PF00126">
    <property type="entry name" value="HTH_1"/>
    <property type="match status" value="1"/>
</dbReference>
<dbReference type="EMBL" id="JAPNNL010000123">
    <property type="protein sequence ID" value="MDA0636788.1"/>
    <property type="molecule type" value="Genomic_DNA"/>
</dbReference>
<dbReference type="SUPFAM" id="SSF46785">
    <property type="entry name" value="Winged helix' DNA-binding domain"/>
    <property type="match status" value="1"/>
</dbReference>
<proteinExistence type="inferred from homology"/>
<feature type="domain" description="HTH lysR-type" evidence="5">
    <location>
        <begin position="2"/>
        <end position="59"/>
    </location>
</feature>
<organism evidence="6 7">
    <name type="scientific">Nonomuraea corallina</name>
    <dbReference type="NCBI Taxonomy" id="2989783"/>
    <lineage>
        <taxon>Bacteria</taxon>
        <taxon>Bacillati</taxon>
        <taxon>Actinomycetota</taxon>
        <taxon>Actinomycetes</taxon>
        <taxon>Streptosporangiales</taxon>
        <taxon>Streptosporangiaceae</taxon>
        <taxon>Nonomuraea</taxon>
    </lineage>
</organism>
<evidence type="ECO:0000256" key="3">
    <source>
        <dbReference type="ARBA" id="ARBA00023125"/>
    </source>
</evidence>
<dbReference type="PROSITE" id="PS50931">
    <property type="entry name" value="HTH_LYSR"/>
    <property type="match status" value="1"/>
</dbReference>
<name>A0ABT4SHU7_9ACTN</name>
<evidence type="ECO:0000256" key="1">
    <source>
        <dbReference type="ARBA" id="ARBA00009437"/>
    </source>
</evidence>
<dbReference type="RefSeq" id="WP_270157683.1">
    <property type="nucleotide sequence ID" value="NZ_JAPNNL010000123.1"/>
</dbReference>
<evidence type="ECO:0000256" key="4">
    <source>
        <dbReference type="ARBA" id="ARBA00023163"/>
    </source>
</evidence>
<keyword evidence="3" id="KW-0238">DNA-binding</keyword>
<dbReference type="PANTHER" id="PTHR30346:SF29">
    <property type="entry name" value="LYSR SUBSTRATE-BINDING"/>
    <property type="match status" value="1"/>
</dbReference>
<protein>
    <submittedName>
        <fullName evidence="6">LysR family transcriptional regulator</fullName>
    </submittedName>
</protein>
<evidence type="ECO:0000259" key="5">
    <source>
        <dbReference type="PROSITE" id="PS50931"/>
    </source>
</evidence>
<dbReference type="Gene3D" id="1.10.10.10">
    <property type="entry name" value="Winged helix-like DNA-binding domain superfamily/Winged helix DNA-binding domain"/>
    <property type="match status" value="1"/>
</dbReference>
<keyword evidence="7" id="KW-1185">Reference proteome</keyword>
<dbReference type="InterPro" id="IPR000847">
    <property type="entry name" value="LysR_HTH_N"/>
</dbReference>
<evidence type="ECO:0000256" key="2">
    <source>
        <dbReference type="ARBA" id="ARBA00023015"/>
    </source>
</evidence>
<keyword evidence="4" id="KW-0804">Transcription</keyword>
<sequence length="70" mass="7501">MLDPRKLHLLRELSRRGTIAAVAEAAAFTPSAVSQQLSALEREAGVPLLERTGRTVTLTPAGWLLVGHAQ</sequence>
<dbReference type="InterPro" id="IPR036388">
    <property type="entry name" value="WH-like_DNA-bd_sf"/>
</dbReference>
<accession>A0ABT4SHU7</accession>
<reference evidence="6" key="1">
    <citation type="submission" date="2022-11" db="EMBL/GenBank/DDBJ databases">
        <title>Nonomuraea corallina sp. nov., a new species of the genus Nonomuraea isolated from sea side sediment in Thai sea.</title>
        <authorList>
            <person name="Ngamcharungchit C."/>
            <person name="Matsumoto A."/>
            <person name="Suriyachadkun C."/>
            <person name="Panbangred W."/>
            <person name="Inahashi Y."/>
            <person name="Intra B."/>
        </authorList>
    </citation>
    <scope>NUCLEOTIDE SEQUENCE</scope>
    <source>
        <strain evidence="6">MCN248</strain>
    </source>
</reference>
<dbReference type="PANTHER" id="PTHR30346">
    <property type="entry name" value="TRANSCRIPTIONAL DUAL REGULATOR HCAR-RELATED"/>
    <property type="match status" value="1"/>
</dbReference>
<evidence type="ECO:0000313" key="6">
    <source>
        <dbReference type="EMBL" id="MDA0636788.1"/>
    </source>
</evidence>
<dbReference type="InterPro" id="IPR036390">
    <property type="entry name" value="WH_DNA-bd_sf"/>
</dbReference>
<gene>
    <name evidence="6" type="ORF">OUY22_25545</name>
</gene>